<dbReference type="Gene3D" id="2.80.10.50">
    <property type="match status" value="2"/>
</dbReference>
<keyword evidence="3" id="KW-0378">Hydrolase</keyword>
<accession>A0ABW6YKR7</accession>
<feature type="signal peptide" evidence="1">
    <location>
        <begin position="1"/>
        <end position="28"/>
    </location>
</feature>
<evidence type="ECO:0000313" key="3">
    <source>
        <dbReference type="EMBL" id="MFF8280477.1"/>
    </source>
</evidence>
<dbReference type="Pfam" id="PF03372">
    <property type="entry name" value="Exo_endo_phos"/>
    <property type="match status" value="1"/>
</dbReference>
<dbReference type="GO" id="GO:0004519">
    <property type="term" value="F:endonuclease activity"/>
    <property type="evidence" value="ECO:0007669"/>
    <property type="project" value="UniProtKB-KW"/>
</dbReference>
<gene>
    <name evidence="3" type="ORF">ACF05T_31050</name>
</gene>
<dbReference type="Gene3D" id="3.60.10.10">
    <property type="entry name" value="Endonuclease/exonuclease/phosphatase"/>
    <property type="match status" value="1"/>
</dbReference>
<feature type="domain" description="Endonuclease/exonuclease/phosphatase" evidence="2">
    <location>
        <begin position="209"/>
        <end position="485"/>
    </location>
</feature>
<dbReference type="Proteomes" id="UP001603013">
    <property type="component" value="Unassembled WGS sequence"/>
</dbReference>
<dbReference type="InterPro" id="IPR036691">
    <property type="entry name" value="Endo/exonu/phosph_ase_sf"/>
</dbReference>
<dbReference type="InterPro" id="IPR005135">
    <property type="entry name" value="Endo/exonuclease/phosphatase"/>
</dbReference>
<evidence type="ECO:0000256" key="1">
    <source>
        <dbReference type="SAM" id="SignalP"/>
    </source>
</evidence>
<evidence type="ECO:0000259" key="2">
    <source>
        <dbReference type="Pfam" id="PF03372"/>
    </source>
</evidence>
<dbReference type="InterPro" id="IPR008999">
    <property type="entry name" value="Actin-crosslinking"/>
</dbReference>
<dbReference type="RefSeq" id="WP_391937305.1">
    <property type="nucleotide sequence ID" value="NZ_JBIBSM010000022.1"/>
</dbReference>
<comment type="caution">
    <text evidence="3">The sequence shown here is derived from an EMBL/GenBank/DDBJ whole genome shotgun (WGS) entry which is preliminary data.</text>
</comment>
<name>A0ABW6YKR7_9ACTN</name>
<keyword evidence="3" id="KW-0540">Nuclease</keyword>
<dbReference type="SUPFAM" id="SSF56219">
    <property type="entry name" value="DNase I-like"/>
    <property type="match status" value="1"/>
</dbReference>
<dbReference type="SUPFAM" id="SSF50405">
    <property type="entry name" value="Actin-crosslinking proteins"/>
    <property type="match status" value="1"/>
</dbReference>
<keyword evidence="1" id="KW-0732">Signal</keyword>
<evidence type="ECO:0000313" key="4">
    <source>
        <dbReference type="Proteomes" id="UP001603013"/>
    </source>
</evidence>
<organism evidence="3 4">
    <name type="scientific">Streptomyces lateritius</name>
    <dbReference type="NCBI Taxonomy" id="67313"/>
    <lineage>
        <taxon>Bacteria</taxon>
        <taxon>Bacillati</taxon>
        <taxon>Actinomycetota</taxon>
        <taxon>Actinomycetes</taxon>
        <taxon>Kitasatosporales</taxon>
        <taxon>Streptomycetaceae</taxon>
        <taxon>Streptomyces</taxon>
    </lineage>
</organism>
<protein>
    <submittedName>
        <fullName evidence="3">Endonuclease/exonuclease/phosphatase family protein</fullName>
    </submittedName>
</protein>
<dbReference type="EMBL" id="JBIBSM010000022">
    <property type="protein sequence ID" value="MFF8280477.1"/>
    <property type="molecule type" value="Genomic_DNA"/>
</dbReference>
<dbReference type="CDD" id="cd00257">
    <property type="entry name" value="beta-trefoil_FSCN-like"/>
    <property type="match status" value="1"/>
</dbReference>
<sequence length="497" mass="52749">MRRLICHLAALCAALFTVVALPTAEAHAADASPLPGGHRFALRSEANGLFVSAEINDPGTQAAKLRARTAGGPEGLGSWEKFTLHSDDKGVTTALRSEANGLYVTTEVNYTGGHAGLLRARGTAIGDWQKFHLEEQPNGNYALKSKANGLYVTAEINDSGTDQAMLRARGATSPGSWERFTLVDLDATLGGVSRPAPASPATAEDFRVMSWNVCANVNETCGNYRVGGDVLGDRIVARLGGAAADYDALFLQEICEKHTGAIEAKLEAATKTGWHVRFAPIQYAVDGSMLKAARSCAKTGTVNAWTVDRGAYGIGLAVPDASTWSKAYELTSPPNQTVGTTVTRIEQRAALCATIPARALQFCTAHFSSGLATDDATGKYRQDQANQLRDIVHAETPAGYRTVFGGDFNVVPPDSTAPDGPKEALADLYAADRECDEGLWADRPRDGRVTKPVDGRAIKIDYIFAPATAQIVSCEVPADAGSSDHYPVFAHLRLPSA</sequence>
<reference evidence="3 4" key="1">
    <citation type="submission" date="2024-10" db="EMBL/GenBank/DDBJ databases">
        <title>The Natural Products Discovery Center: Release of the First 8490 Sequenced Strains for Exploring Actinobacteria Biosynthetic Diversity.</title>
        <authorList>
            <person name="Kalkreuter E."/>
            <person name="Kautsar S.A."/>
            <person name="Yang D."/>
            <person name="Bader C.D."/>
            <person name="Teijaro C.N."/>
            <person name="Fluegel L."/>
            <person name="Davis C.M."/>
            <person name="Simpson J.R."/>
            <person name="Lauterbach L."/>
            <person name="Steele A.D."/>
            <person name="Gui C."/>
            <person name="Meng S."/>
            <person name="Li G."/>
            <person name="Viehrig K."/>
            <person name="Ye F."/>
            <person name="Su P."/>
            <person name="Kiefer A.F."/>
            <person name="Nichols A."/>
            <person name="Cepeda A.J."/>
            <person name="Yan W."/>
            <person name="Fan B."/>
            <person name="Jiang Y."/>
            <person name="Adhikari A."/>
            <person name="Zheng C.-J."/>
            <person name="Schuster L."/>
            <person name="Cowan T.M."/>
            <person name="Smanski M.J."/>
            <person name="Chevrette M.G."/>
            <person name="De Carvalho L.P.S."/>
            <person name="Shen B."/>
        </authorList>
    </citation>
    <scope>NUCLEOTIDE SEQUENCE [LARGE SCALE GENOMIC DNA]</scope>
    <source>
        <strain evidence="3 4">NPDC015755</strain>
    </source>
</reference>
<feature type="chain" id="PRO_5046755647" evidence="1">
    <location>
        <begin position="29"/>
        <end position="497"/>
    </location>
</feature>
<keyword evidence="4" id="KW-1185">Reference proteome</keyword>
<keyword evidence="3" id="KW-0255">Endonuclease</keyword>
<proteinExistence type="predicted"/>